<evidence type="ECO:0000313" key="1">
    <source>
        <dbReference type="EMBL" id="MBD8771634.1"/>
    </source>
</evidence>
<dbReference type="Proteomes" id="UP000620025">
    <property type="component" value="Unassembled WGS sequence"/>
</dbReference>
<proteinExistence type="predicted"/>
<evidence type="ECO:0008006" key="3">
    <source>
        <dbReference type="Google" id="ProtNLM"/>
    </source>
</evidence>
<gene>
    <name evidence="1" type="ORF">IFT38_19000</name>
</gene>
<reference evidence="1 2" key="1">
    <citation type="journal article" date="2020" name="FEMS Microbiol. Ecol.">
        <title>Temporal dynamics of bacterial communities during seed development and maturation.</title>
        <authorList>
            <person name="Chesneau G."/>
            <person name="Torres-Cortes G."/>
            <person name="Briand M."/>
            <person name="Darrasse A."/>
            <person name="Preveaux A."/>
            <person name="Marais C."/>
            <person name="Jacques M.A."/>
            <person name="Shade A."/>
            <person name="Barret M."/>
        </authorList>
    </citation>
    <scope>NUCLEOTIDE SEQUENCE [LARGE SCALE GENOMIC DNA]</scope>
    <source>
        <strain evidence="1 2">CFBP13599</strain>
    </source>
</reference>
<comment type="caution">
    <text evidence="1">The sequence shown here is derived from an EMBL/GenBank/DDBJ whole genome shotgun (WGS) entry which is preliminary data.</text>
</comment>
<dbReference type="EMBL" id="JACYWZ010000008">
    <property type="protein sequence ID" value="MBD8771634.1"/>
    <property type="molecule type" value="Genomic_DNA"/>
</dbReference>
<organism evidence="1 2">
    <name type="scientific">Pseudomonas coleopterorum</name>
    <dbReference type="NCBI Taxonomy" id="1605838"/>
    <lineage>
        <taxon>Bacteria</taxon>
        <taxon>Pseudomonadati</taxon>
        <taxon>Pseudomonadota</taxon>
        <taxon>Gammaproteobacteria</taxon>
        <taxon>Pseudomonadales</taxon>
        <taxon>Pseudomonadaceae</taxon>
        <taxon>Pseudomonas</taxon>
    </lineage>
</organism>
<accession>A0ABR9C2S8</accession>
<evidence type="ECO:0000313" key="2">
    <source>
        <dbReference type="Proteomes" id="UP000620025"/>
    </source>
</evidence>
<name>A0ABR9C2S8_9PSED</name>
<dbReference type="RefSeq" id="WP_192068946.1">
    <property type="nucleotide sequence ID" value="NZ_JACYWY010000003.1"/>
</dbReference>
<keyword evidence="2" id="KW-1185">Reference proteome</keyword>
<protein>
    <recommendedName>
        <fullName evidence="3">Integrase catalytic domain-containing protein</fullName>
    </recommendedName>
</protein>
<sequence>MTDEREEPTVPLQNATDPLVSAAEGGVVGLHEERHIDATNASASASEFEKGPPIRQVISSSGRIVPCSYLDHPGFDTTSNLCISLHYIVVKLSPRRSATWAYALTNSISSFLSYRDEYNKSHYGQARLVHLKDLTPSVFKAYMNSLRKSKSNMAIAFRLKSAIRQAARETEFIPLIDLPRVTVQKGEPTEPLYEDGLESLTNVTKGIIDQIRIKIENRSEIDEATPYTFEELKALRTATLTNDQIFGWYKFRIDQQLPVTEQWILSRIKIAVEPSMTAIARSKDVMKEFESLFNMTGKHVQIPPEYYTKDRVSVKPPYYRIVLDPNRIMKTFIKHNFPFGLSQDELKNEYSPTKLRTDESCDNVVKILIHKVFIARKYQIDNNLPATMSMDELMMMYYPSAMDAAALGLSMMLQAGWNKESVMDLDKNNFEHGLTATIEEQIKIVYAEKSRSQGTDVPYDSPKLVLARTDNRDPYSLYSLILLAKEVSAPIAKYADHLVDEIRNRPVNTMFSYVRSFVGWAKGMPVNTIDNGQMFPMAVTRMLSEHNICDNSERLTTAQQLTPRLRATWMYYNSDNTPFAFLSQLLGHASRDTTDEFYDNSSQARTKRTQRLRLALEHVVELLRARRFKGLLSKYAKAQDTAKLAIFHLPNFEKALWACRNRYRPDWPSAPTLPQGAKCVALEKCIFCSQLWILEDSLPYLIERLSHIDDLLRDQNYIEFGSQLEAEQEAINVIIEKWSDDEAIKHAINFRAVNSPLLPREMRDLKLIFTTGDLDE</sequence>